<organism evidence="9 10">
    <name type="scientific">Arenibacter troitsensis</name>
    <dbReference type="NCBI Taxonomy" id="188872"/>
    <lineage>
        <taxon>Bacteria</taxon>
        <taxon>Pseudomonadati</taxon>
        <taxon>Bacteroidota</taxon>
        <taxon>Flavobacteriia</taxon>
        <taxon>Flavobacteriales</taxon>
        <taxon>Flavobacteriaceae</taxon>
        <taxon>Arenibacter</taxon>
    </lineage>
</organism>
<keyword evidence="3 6" id="KW-0732">Signal</keyword>
<evidence type="ECO:0000256" key="6">
    <source>
        <dbReference type="SAM" id="SignalP"/>
    </source>
</evidence>
<dbReference type="EMBL" id="FXAO01000005">
    <property type="protein sequence ID" value="SMG39247.1"/>
    <property type="molecule type" value="Genomic_DNA"/>
</dbReference>
<dbReference type="STRING" id="188872.SAMN03080602_02850"/>
<dbReference type="Pfam" id="PF07980">
    <property type="entry name" value="SusD_RagB"/>
    <property type="match status" value="1"/>
</dbReference>
<name>A0A1X7KDV0_9FLAO</name>
<dbReference type="Pfam" id="PF14322">
    <property type="entry name" value="SusD-like_3"/>
    <property type="match status" value="1"/>
</dbReference>
<accession>A0A1X7KDV0</accession>
<dbReference type="AlphaFoldDB" id="A0A1X7KDV0"/>
<evidence type="ECO:0000256" key="5">
    <source>
        <dbReference type="ARBA" id="ARBA00023237"/>
    </source>
</evidence>
<dbReference type="Proteomes" id="UP000193420">
    <property type="component" value="Unassembled WGS sequence"/>
</dbReference>
<dbReference type="GO" id="GO:0009279">
    <property type="term" value="C:cell outer membrane"/>
    <property type="evidence" value="ECO:0007669"/>
    <property type="project" value="UniProtKB-SubCell"/>
</dbReference>
<feature type="domain" description="SusD-like N-terminal" evidence="8">
    <location>
        <begin position="37"/>
        <end position="214"/>
    </location>
</feature>
<keyword evidence="10" id="KW-1185">Reference proteome</keyword>
<dbReference type="InterPro" id="IPR033985">
    <property type="entry name" value="SusD-like_N"/>
</dbReference>
<keyword evidence="5" id="KW-0998">Cell outer membrane</keyword>
<evidence type="ECO:0000256" key="3">
    <source>
        <dbReference type="ARBA" id="ARBA00022729"/>
    </source>
</evidence>
<dbReference type="OrthoDB" id="5694214at2"/>
<gene>
    <name evidence="9" type="ORF">SAMN03080602_02850</name>
</gene>
<dbReference type="CDD" id="cd08977">
    <property type="entry name" value="SusD"/>
    <property type="match status" value="1"/>
</dbReference>
<evidence type="ECO:0000259" key="8">
    <source>
        <dbReference type="Pfam" id="PF14322"/>
    </source>
</evidence>
<reference evidence="10" key="1">
    <citation type="submission" date="2017-04" db="EMBL/GenBank/DDBJ databases">
        <authorList>
            <person name="Varghese N."/>
            <person name="Submissions S."/>
        </authorList>
    </citation>
    <scope>NUCLEOTIDE SEQUENCE [LARGE SCALE GENOMIC DNA]</scope>
    <source>
        <strain evidence="10">DSM 19835</strain>
    </source>
</reference>
<keyword evidence="4" id="KW-0472">Membrane</keyword>
<dbReference type="RefSeq" id="WP_085499582.1">
    <property type="nucleotide sequence ID" value="NZ_FXAO01000005.1"/>
</dbReference>
<dbReference type="InterPro" id="IPR011990">
    <property type="entry name" value="TPR-like_helical_dom_sf"/>
</dbReference>
<evidence type="ECO:0000256" key="4">
    <source>
        <dbReference type="ARBA" id="ARBA00023136"/>
    </source>
</evidence>
<evidence type="ECO:0000256" key="2">
    <source>
        <dbReference type="ARBA" id="ARBA00006275"/>
    </source>
</evidence>
<evidence type="ECO:0000313" key="10">
    <source>
        <dbReference type="Proteomes" id="UP000193420"/>
    </source>
</evidence>
<comment type="similarity">
    <text evidence="2">Belongs to the SusD family.</text>
</comment>
<evidence type="ECO:0000313" key="9">
    <source>
        <dbReference type="EMBL" id="SMG39247.1"/>
    </source>
</evidence>
<proteinExistence type="inferred from homology"/>
<dbReference type="SUPFAM" id="SSF48452">
    <property type="entry name" value="TPR-like"/>
    <property type="match status" value="1"/>
</dbReference>
<comment type="subcellular location">
    <subcellularLocation>
        <location evidence="1">Cell outer membrane</location>
    </subcellularLocation>
</comment>
<feature type="signal peptide" evidence="6">
    <location>
        <begin position="1"/>
        <end position="25"/>
    </location>
</feature>
<feature type="chain" id="PRO_5012891735" evidence="6">
    <location>
        <begin position="26"/>
        <end position="483"/>
    </location>
</feature>
<protein>
    <submittedName>
        <fullName evidence="9">Starch-binding associating with outer membrane</fullName>
    </submittedName>
</protein>
<dbReference type="Gene3D" id="1.25.40.390">
    <property type="match status" value="1"/>
</dbReference>
<dbReference type="InterPro" id="IPR012944">
    <property type="entry name" value="SusD_RagB_dom"/>
</dbReference>
<evidence type="ECO:0000259" key="7">
    <source>
        <dbReference type="Pfam" id="PF07980"/>
    </source>
</evidence>
<sequence length="483" mass="54061">MKNIKYFISALMSILLFMTSCESYLEENPAGNISIANFYSSEDDAIAGLYGVYNSVYGLYGNTAINYGEVNADNATISPNVSDLFEWDEFTYNNGTTEGFWRTAYDGINLANEVALYTSEIDFDVEKRADIVSEAKALRALFYWHLVRAMGGVPIYETPTVGFDEVNSPRATSDEVYSLILRDLKEAALELPSTSAAGRLNAHIADALLARIYLYIGDYPNAYAHAKNVIDSNQYDLFPDYANAFKTEHNNGVEHVYQIQYLSGERNNSIPGSFGPRALPGPYGNSFWANTVVGGSIAPSAEFNANNPISYRRSVTIADSYEHIDGVSGTITMEEAYGPGVFPYYVSKFDDRANELQSGVNFNVIRYADILLIAAEALNEVDPGDNQKYIWINKVRERARNGVVSDLPDLEGLSQDDFRTAVLEERRYELAFEGQRAWDLKRRGQFLTVMRAQGKNVEDHMLLFPIPDNQIRLNPNLTQNPGW</sequence>
<dbReference type="PROSITE" id="PS51257">
    <property type="entry name" value="PROKAR_LIPOPROTEIN"/>
    <property type="match status" value="1"/>
</dbReference>
<evidence type="ECO:0000256" key="1">
    <source>
        <dbReference type="ARBA" id="ARBA00004442"/>
    </source>
</evidence>
<feature type="domain" description="RagB/SusD" evidence="7">
    <location>
        <begin position="346"/>
        <end position="483"/>
    </location>
</feature>